<accession>G4YQ46</accession>
<evidence type="ECO:0000313" key="2">
    <source>
        <dbReference type="Proteomes" id="UP000002640"/>
    </source>
</evidence>
<dbReference type="RefSeq" id="XP_009516825.1">
    <property type="nucleotide sequence ID" value="XM_009518530.1"/>
</dbReference>
<reference evidence="1 2" key="1">
    <citation type="journal article" date="2006" name="Science">
        <title>Phytophthora genome sequences uncover evolutionary origins and mechanisms of pathogenesis.</title>
        <authorList>
            <person name="Tyler B.M."/>
            <person name="Tripathy S."/>
            <person name="Zhang X."/>
            <person name="Dehal P."/>
            <person name="Jiang R.H."/>
            <person name="Aerts A."/>
            <person name="Arredondo F.D."/>
            <person name="Baxter L."/>
            <person name="Bensasson D."/>
            <person name="Beynon J.L."/>
            <person name="Chapman J."/>
            <person name="Damasceno C.M."/>
            <person name="Dorrance A.E."/>
            <person name="Dou D."/>
            <person name="Dickerman A.W."/>
            <person name="Dubchak I.L."/>
            <person name="Garbelotto M."/>
            <person name="Gijzen M."/>
            <person name="Gordon S.G."/>
            <person name="Govers F."/>
            <person name="Grunwald N.J."/>
            <person name="Huang W."/>
            <person name="Ivors K.L."/>
            <person name="Jones R.W."/>
            <person name="Kamoun S."/>
            <person name="Krampis K."/>
            <person name="Lamour K.H."/>
            <person name="Lee M.K."/>
            <person name="McDonald W.H."/>
            <person name="Medina M."/>
            <person name="Meijer H.J."/>
            <person name="Nordberg E.K."/>
            <person name="Maclean D.J."/>
            <person name="Ospina-Giraldo M.D."/>
            <person name="Morris P.F."/>
            <person name="Phuntumart V."/>
            <person name="Putnam N.H."/>
            <person name="Rash S."/>
            <person name="Rose J.K."/>
            <person name="Sakihama Y."/>
            <person name="Salamov A.A."/>
            <person name="Savidor A."/>
            <person name="Scheuring C.F."/>
            <person name="Smith B.M."/>
            <person name="Sobral B.W."/>
            <person name="Terry A."/>
            <person name="Torto-Alalibo T.A."/>
            <person name="Win J."/>
            <person name="Xu Z."/>
            <person name="Zhang H."/>
            <person name="Grigoriev I.V."/>
            <person name="Rokhsar D.S."/>
            <person name="Boore J.L."/>
        </authorList>
    </citation>
    <scope>NUCLEOTIDE SEQUENCE [LARGE SCALE GENOMIC DNA]</scope>
    <source>
        <strain evidence="1 2">P6497</strain>
    </source>
</reference>
<dbReference type="SMR" id="G4YQ46"/>
<name>G4YQ46_PHYSP</name>
<dbReference type="InParanoid" id="G4YQ46"/>
<dbReference type="GeneID" id="20662329"/>
<protein>
    <submittedName>
        <fullName evidence="1">Uncharacterized protein</fullName>
    </submittedName>
</protein>
<dbReference type="AlphaFoldDB" id="G4YQ46"/>
<evidence type="ECO:0000313" key="1">
    <source>
        <dbReference type="EMBL" id="EGZ29550.1"/>
    </source>
</evidence>
<sequence>MFPLPKEMLLELKSTISKWMQKSHICCRRELIQDETEDSLARLKYVVLHQAVR</sequence>
<dbReference type="KEGG" id="psoj:PHYSODRAFT_537819"/>
<proteinExistence type="predicted"/>
<keyword evidence="2" id="KW-1185">Reference proteome</keyword>
<dbReference type="EMBL" id="JH159151">
    <property type="protein sequence ID" value="EGZ29550.1"/>
    <property type="molecule type" value="Genomic_DNA"/>
</dbReference>
<dbReference type="Proteomes" id="UP000002640">
    <property type="component" value="Unassembled WGS sequence"/>
</dbReference>
<gene>
    <name evidence="1" type="ORF">PHYSODRAFT_537819</name>
</gene>
<organism evidence="1 2">
    <name type="scientific">Phytophthora sojae (strain P6497)</name>
    <name type="common">Soybean stem and root rot agent</name>
    <name type="synonym">Phytophthora megasperma f. sp. glycines</name>
    <dbReference type="NCBI Taxonomy" id="1094619"/>
    <lineage>
        <taxon>Eukaryota</taxon>
        <taxon>Sar</taxon>
        <taxon>Stramenopiles</taxon>
        <taxon>Oomycota</taxon>
        <taxon>Peronosporomycetes</taxon>
        <taxon>Peronosporales</taxon>
        <taxon>Peronosporaceae</taxon>
        <taxon>Phytophthora</taxon>
    </lineage>
</organism>